<accession>A0A2S8FBT9</accession>
<evidence type="ECO:0000313" key="2">
    <source>
        <dbReference type="Proteomes" id="UP000238322"/>
    </source>
</evidence>
<dbReference type="EMBL" id="PUHY01000015">
    <property type="protein sequence ID" value="PQO29617.1"/>
    <property type="molecule type" value="Genomic_DNA"/>
</dbReference>
<organism evidence="1 2">
    <name type="scientific">Blastopirellula marina</name>
    <dbReference type="NCBI Taxonomy" id="124"/>
    <lineage>
        <taxon>Bacteria</taxon>
        <taxon>Pseudomonadati</taxon>
        <taxon>Planctomycetota</taxon>
        <taxon>Planctomycetia</taxon>
        <taxon>Pirellulales</taxon>
        <taxon>Pirellulaceae</taxon>
        <taxon>Blastopirellula</taxon>
    </lineage>
</organism>
<dbReference type="AlphaFoldDB" id="A0A2S8FBT9"/>
<reference evidence="1 2" key="1">
    <citation type="submission" date="2018-02" db="EMBL/GenBank/DDBJ databases">
        <title>Comparative genomes isolates from brazilian mangrove.</title>
        <authorList>
            <person name="Araujo J.E."/>
            <person name="Taketani R.G."/>
            <person name="Silva M.C.P."/>
            <person name="Loureco M.V."/>
            <person name="Andreote F.D."/>
        </authorList>
    </citation>
    <scope>NUCLEOTIDE SEQUENCE [LARGE SCALE GENOMIC DNA]</scope>
    <source>
        <strain evidence="1 2">Hex-1 MGV</strain>
    </source>
</reference>
<dbReference type="RefSeq" id="WP_105332811.1">
    <property type="nucleotide sequence ID" value="NZ_PUHY01000015.1"/>
</dbReference>
<comment type="caution">
    <text evidence="1">The sequence shown here is derived from an EMBL/GenBank/DDBJ whole genome shotgun (WGS) entry which is preliminary data.</text>
</comment>
<dbReference type="Proteomes" id="UP000238322">
    <property type="component" value="Unassembled WGS sequence"/>
</dbReference>
<dbReference type="OrthoDB" id="9950607at2"/>
<sequence>MSRFRFSLLALMILIAVVAVIMAIKTNRDRQVAATKKIYDAQKGVVAEVSDDFVNNLRNEGWKVRDKSQGVGGSGEWRITIALACQDRDGQWQACYVEVMGSVSEGSSGQPDWLNILPLRISSLGNRLNQAFIRELVIALDKQGWSFTRDTNLHDSPSRTL</sequence>
<name>A0A2S8FBT9_9BACT</name>
<gene>
    <name evidence="1" type="ORF">C5Y83_26540</name>
</gene>
<proteinExistence type="predicted"/>
<evidence type="ECO:0000313" key="1">
    <source>
        <dbReference type="EMBL" id="PQO29617.1"/>
    </source>
</evidence>
<protein>
    <submittedName>
        <fullName evidence="1">Uncharacterized protein</fullName>
    </submittedName>
</protein>